<gene>
    <name evidence="2" type="ORF">K402DRAFT_421851</name>
</gene>
<sequence>MPLTQRSSQAVKNLVYNHIGKSLTGKNIVQNAVHLRVDPQPRDMGETRAMLRVLKEFGEIVSFKHAKHSYGTATGAVGNQLNIAVNVFCVIFRTREAANAILKASPLKFSLELARESDDEYDDEQQENTDSERADNTTTKEDHTDPSLPLSDQQLNANLRAEAAATTASESSQTKATQPENSENRPEIVTRNFRIVADIWQGNILDHIARGPFYHGFTIDRKTLAQRDLELKVPSYALSDVNLRRRSLSLDGVKMETKRIRWRSPLRLTLLEALEARLRREEGGQVDVSHIEEIRLRRREAIERRERRERERRGKFTAQGRGYREEESHGSRSASTVDADEKSPAQRKRERKEREDRRRAEASEEAKRAMKAYNEDRRFTPVGNILKGLELKEKGTRTHNWKEGFSIGEFGAGVEQSDSDTDDWGTWGRA</sequence>
<feature type="compositionally biased region" description="Acidic residues" evidence="1">
    <location>
        <begin position="118"/>
        <end position="129"/>
    </location>
</feature>
<accession>A0A6G1GXT2</accession>
<reference evidence="2" key="1">
    <citation type="journal article" date="2020" name="Stud. Mycol.">
        <title>101 Dothideomycetes genomes: a test case for predicting lifestyles and emergence of pathogens.</title>
        <authorList>
            <person name="Haridas S."/>
            <person name="Albert R."/>
            <person name="Binder M."/>
            <person name="Bloem J."/>
            <person name="Labutti K."/>
            <person name="Salamov A."/>
            <person name="Andreopoulos B."/>
            <person name="Baker S."/>
            <person name="Barry K."/>
            <person name="Bills G."/>
            <person name="Bluhm B."/>
            <person name="Cannon C."/>
            <person name="Castanera R."/>
            <person name="Culley D."/>
            <person name="Daum C."/>
            <person name="Ezra D."/>
            <person name="Gonzalez J."/>
            <person name="Henrissat B."/>
            <person name="Kuo A."/>
            <person name="Liang C."/>
            <person name="Lipzen A."/>
            <person name="Lutzoni F."/>
            <person name="Magnuson J."/>
            <person name="Mondo S."/>
            <person name="Nolan M."/>
            <person name="Ohm R."/>
            <person name="Pangilinan J."/>
            <person name="Park H.-J."/>
            <person name="Ramirez L."/>
            <person name="Alfaro M."/>
            <person name="Sun H."/>
            <person name="Tritt A."/>
            <person name="Yoshinaga Y."/>
            <person name="Zwiers L.-H."/>
            <person name="Turgeon B."/>
            <person name="Goodwin S."/>
            <person name="Spatafora J."/>
            <person name="Crous P."/>
            <person name="Grigoriev I."/>
        </authorList>
    </citation>
    <scope>NUCLEOTIDE SEQUENCE</scope>
    <source>
        <strain evidence="2">CBS 113979</strain>
    </source>
</reference>
<dbReference type="AlphaFoldDB" id="A0A6G1GXT2"/>
<feature type="compositionally biased region" description="Basic and acidic residues" evidence="1">
    <location>
        <begin position="130"/>
        <end position="145"/>
    </location>
</feature>
<evidence type="ECO:0000313" key="3">
    <source>
        <dbReference type="Proteomes" id="UP000800041"/>
    </source>
</evidence>
<feature type="region of interest" description="Disordered" evidence="1">
    <location>
        <begin position="411"/>
        <end position="430"/>
    </location>
</feature>
<dbReference type="OrthoDB" id="5367448at2759"/>
<protein>
    <submittedName>
        <fullName evidence="2">Uncharacterized protein</fullName>
    </submittedName>
</protein>
<dbReference type="Proteomes" id="UP000800041">
    <property type="component" value="Unassembled WGS sequence"/>
</dbReference>
<feature type="compositionally biased region" description="Basic and acidic residues" evidence="1">
    <location>
        <begin position="352"/>
        <end position="368"/>
    </location>
</feature>
<feature type="region of interest" description="Disordered" evidence="1">
    <location>
        <begin position="118"/>
        <end position="186"/>
    </location>
</feature>
<dbReference type="EMBL" id="ML977161">
    <property type="protein sequence ID" value="KAF1985559.1"/>
    <property type="molecule type" value="Genomic_DNA"/>
</dbReference>
<feature type="region of interest" description="Disordered" evidence="1">
    <location>
        <begin position="306"/>
        <end position="368"/>
    </location>
</feature>
<name>A0A6G1GXT2_9PEZI</name>
<evidence type="ECO:0000313" key="2">
    <source>
        <dbReference type="EMBL" id="KAF1985559.1"/>
    </source>
</evidence>
<organism evidence="2 3">
    <name type="scientific">Aulographum hederae CBS 113979</name>
    <dbReference type="NCBI Taxonomy" id="1176131"/>
    <lineage>
        <taxon>Eukaryota</taxon>
        <taxon>Fungi</taxon>
        <taxon>Dikarya</taxon>
        <taxon>Ascomycota</taxon>
        <taxon>Pezizomycotina</taxon>
        <taxon>Dothideomycetes</taxon>
        <taxon>Pleosporomycetidae</taxon>
        <taxon>Aulographales</taxon>
        <taxon>Aulographaceae</taxon>
    </lineage>
</organism>
<feature type="compositionally biased region" description="Low complexity" evidence="1">
    <location>
        <begin position="161"/>
        <end position="178"/>
    </location>
</feature>
<proteinExistence type="predicted"/>
<evidence type="ECO:0000256" key="1">
    <source>
        <dbReference type="SAM" id="MobiDB-lite"/>
    </source>
</evidence>
<keyword evidence="3" id="KW-1185">Reference proteome</keyword>